<feature type="compositionally biased region" description="Basic and acidic residues" evidence="6">
    <location>
        <begin position="1"/>
        <end position="26"/>
    </location>
</feature>
<feature type="region of interest" description="Disordered" evidence="6">
    <location>
        <begin position="1"/>
        <end position="47"/>
    </location>
</feature>
<dbReference type="PANTHER" id="PTHR43820">
    <property type="entry name" value="HIGH-AFFINITY BRANCHED-CHAIN AMINO ACID TRANSPORT ATP-BINDING PROTEIN LIVF"/>
    <property type="match status" value="1"/>
</dbReference>
<dbReference type="PANTHER" id="PTHR43820:SF4">
    <property type="entry name" value="HIGH-AFFINITY BRANCHED-CHAIN AMINO ACID TRANSPORT ATP-BINDING PROTEIN LIVF"/>
    <property type="match status" value="1"/>
</dbReference>
<dbReference type="InterPro" id="IPR003593">
    <property type="entry name" value="AAA+_ATPase"/>
</dbReference>
<dbReference type="InterPro" id="IPR027417">
    <property type="entry name" value="P-loop_NTPase"/>
</dbReference>
<evidence type="ECO:0000256" key="5">
    <source>
        <dbReference type="ARBA" id="ARBA00022970"/>
    </source>
</evidence>
<keyword evidence="5" id="KW-0029">Amino-acid transport</keyword>
<dbReference type="SMART" id="SM00382">
    <property type="entry name" value="AAA"/>
    <property type="match status" value="1"/>
</dbReference>
<name>A0A543PSQ1_9MICO</name>
<dbReference type="PROSITE" id="PS00211">
    <property type="entry name" value="ABC_TRANSPORTER_1"/>
    <property type="match status" value="1"/>
</dbReference>
<comment type="similarity">
    <text evidence="1">Belongs to the ABC transporter superfamily.</text>
</comment>
<gene>
    <name evidence="8" type="ORF">FHX52_0147</name>
</gene>
<dbReference type="PROSITE" id="PS50893">
    <property type="entry name" value="ABC_TRANSPORTER_2"/>
    <property type="match status" value="1"/>
</dbReference>
<dbReference type="AlphaFoldDB" id="A0A543PSQ1"/>
<dbReference type="GO" id="GO:0005524">
    <property type="term" value="F:ATP binding"/>
    <property type="evidence" value="ECO:0007669"/>
    <property type="project" value="UniProtKB-KW"/>
</dbReference>
<dbReference type="InterPro" id="IPR017871">
    <property type="entry name" value="ABC_transporter-like_CS"/>
</dbReference>
<keyword evidence="4 8" id="KW-0067">ATP-binding</keyword>
<dbReference type="GO" id="GO:0015658">
    <property type="term" value="F:branched-chain amino acid transmembrane transporter activity"/>
    <property type="evidence" value="ECO:0007669"/>
    <property type="project" value="TreeGrafter"/>
</dbReference>
<keyword evidence="2" id="KW-0813">Transport</keyword>
<evidence type="ECO:0000256" key="4">
    <source>
        <dbReference type="ARBA" id="ARBA00022840"/>
    </source>
</evidence>
<sequence>MSERMSERTDEQSAERTAEWTAERASDAAGGQAATAPSGQPADDAGPALLSVTDLSAWYGEARVLTDVSVTVAPGEVATLVGRNGAGKTTLLRSVMGLHKQVKGAVALDGRDLGRRSPDARARAGIGWVPDDRGIYASLSVEENLLLPPVVHDSAWSMEKVYDHFPVLAERRDFPGTKLSGGEQQMLAMARVLRMGSRLLLLDEPSEGLAPVIVQRIGEIIREIKAQGVGVLLVEQNVTFARSVADRHYLLAQGQVVEHLSNDAFAARESELLTHLGM</sequence>
<feature type="domain" description="ABC transporter" evidence="7">
    <location>
        <begin position="50"/>
        <end position="278"/>
    </location>
</feature>
<dbReference type="InterPro" id="IPR003439">
    <property type="entry name" value="ABC_transporter-like_ATP-bd"/>
</dbReference>
<evidence type="ECO:0000259" key="7">
    <source>
        <dbReference type="PROSITE" id="PS50893"/>
    </source>
</evidence>
<keyword evidence="3" id="KW-0547">Nucleotide-binding</keyword>
<dbReference type="Pfam" id="PF00005">
    <property type="entry name" value="ABC_tran"/>
    <property type="match status" value="1"/>
</dbReference>
<dbReference type="GO" id="GO:0016887">
    <property type="term" value="F:ATP hydrolysis activity"/>
    <property type="evidence" value="ECO:0007669"/>
    <property type="project" value="InterPro"/>
</dbReference>
<dbReference type="Gene3D" id="3.40.50.300">
    <property type="entry name" value="P-loop containing nucleotide triphosphate hydrolases"/>
    <property type="match status" value="1"/>
</dbReference>
<evidence type="ECO:0000256" key="2">
    <source>
        <dbReference type="ARBA" id="ARBA00022448"/>
    </source>
</evidence>
<reference evidence="8 9" key="1">
    <citation type="submission" date="2019-06" db="EMBL/GenBank/DDBJ databases">
        <title>Sequencing the genomes of 1000 actinobacteria strains.</title>
        <authorList>
            <person name="Klenk H.-P."/>
        </authorList>
    </citation>
    <scope>NUCLEOTIDE SEQUENCE [LARGE SCALE GENOMIC DNA]</scope>
    <source>
        <strain evidence="8 9">DSM 21776</strain>
    </source>
</reference>
<dbReference type="EMBL" id="VFQF01000001">
    <property type="protein sequence ID" value="TQN47056.1"/>
    <property type="molecule type" value="Genomic_DNA"/>
</dbReference>
<dbReference type="InterPro" id="IPR052156">
    <property type="entry name" value="BCAA_Transport_ATP-bd_LivF"/>
</dbReference>
<proteinExistence type="inferred from homology"/>
<evidence type="ECO:0000256" key="3">
    <source>
        <dbReference type="ARBA" id="ARBA00022741"/>
    </source>
</evidence>
<evidence type="ECO:0000256" key="1">
    <source>
        <dbReference type="ARBA" id="ARBA00005417"/>
    </source>
</evidence>
<evidence type="ECO:0000256" key="6">
    <source>
        <dbReference type="SAM" id="MobiDB-lite"/>
    </source>
</evidence>
<dbReference type="CDD" id="cd03224">
    <property type="entry name" value="ABC_TM1139_LivF_branched"/>
    <property type="match status" value="1"/>
</dbReference>
<dbReference type="SUPFAM" id="SSF52540">
    <property type="entry name" value="P-loop containing nucleoside triphosphate hydrolases"/>
    <property type="match status" value="1"/>
</dbReference>
<comment type="caution">
    <text evidence="8">The sequence shown here is derived from an EMBL/GenBank/DDBJ whole genome shotgun (WGS) entry which is preliminary data.</text>
</comment>
<dbReference type="Proteomes" id="UP000320085">
    <property type="component" value="Unassembled WGS sequence"/>
</dbReference>
<accession>A0A543PSQ1</accession>
<organism evidence="8 9">
    <name type="scientific">Humibacillus xanthopallidus</name>
    <dbReference type="NCBI Taxonomy" id="412689"/>
    <lineage>
        <taxon>Bacteria</taxon>
        <taxon>Bacillati</taxon>
        <taxon>Actinomycetota</taxon>
        <taxon>Actinomycetes</taxon>
        <taxon>Micrococcales</taxon>
        <taxon>Intrasporangiaceae</taxon>
        <taxon>Humibacillus</taxon>
    </lineage>
</organism>
<evidence type="ECO:0000313" key="9">
    <source>
        <dbReference type="Proteomes" id="UP000320085"/>
    </source>
</evidence>
<evidence type="ECO:0000313" key="8">
    <source>
        <dbReference type="EMBL" id="TQN47056.1"/>
    </source>
</evidence>
<feature type="compositionally biased region" description="Low complexity" evidence="6">
    <location>
        <begin position="27"/>
        <end position="42"/>
    </location>
</feature>
<protein>
    <submittedName>
        <fullName evidence="8">Amino acid/amide ABC transporter ATP-binding protein 2 (HAAT family)</fullName>
    </submittedName>
</protein>
<dbReference type="GO" id="GO:0015807">
    <property type="term" value="P:L-amino acid transport"/>
    <property type="evidence" value="ECO:0007669"/>
    <property type="project" value="TreeGrafter"/>
</dbReference>